<evidence type="ECO:0000256" key="1">
    <source>
        <dbReference type="ARBA" id="ARBA00023125"/>
    </source>
</evidence>
<accession>A0AAE3EAN3</accession>
<dbReference type="Pfam" id="PF14278">
    <property type="entry name" value="TetR_C_8"/>
    <property type="match status" value="1"/>
</dbReference>
<proteinExistence type="predicted"/>
<protein>
    <submittedName>
        <fullName evidence="4">TetR/AcrR family transcriptional regulator</fullName>
    </submittedName>
</protein>
<sequence>MAKFTKKAILLGFLEILKSKPLDKITVKDICEFCEINRNTFYYYFENIYDTLAALFEMEADKVLKESDKETATFQEEYARSTAIVLNNRQAILHIYRSKDGTVLRSYLELVVKDFVRRFVKKAADSHSVTDKDIEYITDFYSYAIVGNTMHWIENGFTSNRDNFIKRISASFEYTIQDMLKAAESN</sequence>
<dbReference type="GO" id="GO:0003677">
    <property type="term" value="F:DNA binding"/>
    <property type="evidence" value="ECO:0007669"/>
    <property type="project" value="UniProtKB-UniRule"/>
</dbReference>
<dbReference type="AlphaFoldDB" id="A0AAE3EAN3"/>
<dbReference type="RefSeq" id="WP_308454185.1">
    <property type="nucleotide sequence ID" value="NZ_JAJEQR010000035.1"/>
</dbReference>
<evidence type="ECO:0000259" key="3">
    <source>
        <dbReference type="PROSITE" id="PS50977"/>
    </source>
</evidence>
<evidence type="ECO:0000256" key="2">
    <source>
        <dbReference type="PROSITE-ProRule" id="PRU00335"/>
    </source>
</evidence>
<dbReference type="SUPFAM" id="SSF46689">
    <property type="entry name" value="Homeodomain-like"/>
    <property type="match status" value="1"/>
</dbReference>
<evidence type="ECO:0000313" key="5">
    <source>
        <dbReference type="Proteomes" id="UP001198182"/>
    </source>
</evidence>
<dbReference type="PANTHER" id="PTHR43479:SF7">
    <property type="entry name" value="TETR-FAMILY TRANSCRIPTIONAL REGULATOR"/>
    <property type="match status" value="1"/>
</dbReference>
<feature type="domain" description="HTH tetR-type" evidence="3">
    <location>
        <begin position="3"/>
        <end position="63"/>
    </location>
</feature>
<dbReference type="InterPro" id="IPR039532">
    <property type="entry name" value="TetR_C_Firmicutes"/>
</dbReference>
<dbReference type="PANTHER" id="PTHR43479">
    <property type="entry name" value="ACREF/ENVCD OPERON REPRESSOR-RELATED"/>
    <property type="match status" value="1"/>
</dbReference>
<keyword evidence="1 2" id="KW-0238">DNA-binding</keyword>
<dbReference type="Proteomes" id="UP001198182">
    <property type="component" value="Unassembled WGS sequence"/>
</dbReference>
<reference evidence="4" key="1">
    <citation type="submission" date="2021-10" db="EMBL/GenBank/DDBJ databases">
        <title>Anaerobic single-cell dispensing facilitates the cultivation of human gut bacteria.</title>
        <authorList>
            <person name="Afrizal A."/>
        </authorList>
    </citation>
    <scope>NUCLEOTIDE SEQUENCE</scope>
    <source>
        <strain evidence="4">CLA-AA-H215</strain>
    </source>
</reference>
<comment type="caution">
    <text evidence="4">The sequence shown here is derived from an EMBL/GenBank/DDBJ whole genome shotgun (WGS) entry which is preliminary data.</text>
</comment>
<dbReference type="EMBL" id="JAJEQR010000035">
    <property type="protein sequence ID" value="MCC2231666.1"/>
    <property type="molecule type" value="Genomic_DNA"/>
</dbReference>
<evidence type="ECO:0000313" key="4">
    <source>
        <dbReference type="EMBL" id="MCC2231666.1"/>
    </source>
</evidence>
<dbReference type="InterPro" id="IPR009057">
    <property type="entry name" value="Homeodomain-like_sf"/>
</dbReference>
<dbReference type="PROSITE" id="PS50977">
    <property type="entry name" value="HTH_TETR_2"/>
    <property type="match status" value="1"/>
</dbReference>
<gene>
    <name evidence="4" type="ORF">LKD81_11770</name>
</gene>
<dbReference type="InterPro" id="IPR050624">
    <property type="entry name" value="HTH-type_Tx_Regulator"/>
</dbReference>
<dbReference type="Gene3D" id="1.10.357.10">
    <property type="entry name" value="Tetracycline Repressor, domain 2"/>
    <property type="match status" value="1"/>
</dbReference>
<dbReference type="InterPro" id="IPR001647">
    <property type="entry name" value="HTH_TetR"/>
</dbReference>
<name>A0AAE3EAN3_9FIRM</name>
<keyword evidence="5" id="KW-1185">Reference proteome</keyword>
<feature type="DNA-binding region" description="H-T-H motif" evidence="2">
    <location>
        <begin position="26"/>
        <end position="45"/>
    </location>
</feature>
<organism evidence="4 5">
    <name type="scientific">Hominifimenecus microfluidus</name>
    <dbReference type="NCBI Taxonomy" id="2885348"/>
    <lineage>
        <taxon>Bacteria</taxon>
        <taxon>Bacillati</taxon>
        <taxon>Bacillota</taxon>
        <taxon>Clostridia</taxon>
        <taxon>Lachnospirales</taxon>
        <taxon>Lachnospiraceae</taxon>
        <taxon>Hominifimenecus</taxon>
    </lineage>
</organism>